<protein>
    <submittedName>
        <fullName evidence="2">Uncharacterized protein</fullName>
    </submittedName>
</protein>
<sequence>MEAVRNLVKPAAELLIESFVPCYLPKYFSSQIAKVHRYMASHLQQRPRPPTPLGKSSSTHHPPTRTRPNCSRTKPDAVSTPQSLMHTPEFDFWSLEVRATSCFRPVARKMSCAFGYALLMSGPHKMEGDFWEIQGI</sequence>
<dbReference type="Proteomes" id="UP000054485">
    <property type="component" value="Unassembled WGS sequence"/>
</dbReference>
<accession>A0A0C9ZY46</accession>
<proteinExistence type="predicted"/>
<keyword evidence="3" id="KW-1185">Reference proteome</keyword>
<dbReference type="HOGENOM" id="CLU_1876784_0_0_1"/>
<evidence type="ECO:0000313" key="3">
    <source>
        <dbReference type="Proteomes" id="UP000054485"/>
    </source>
</evidence>
<organism evidence="2 3">
    <name type="scientific">Suillus luteus UH-Slu-Lm8-n1</name>
    <dbReference type="NCBI Taxonomy" id="930992"/>
    <lineage>
        <taxon>Eukaryota</taxon>
        <taxon>Fungi</taxon>
        <taxon>Dikarya</taxon>
        <taxon>Basidiomycota</taxon>
        <taxon>Agaricomycotina</taxon>
        <taxon>Agaricomycetes</taxon>
        <taxon>Agaricomycetidae</taxon>
        <taxon>Boletales</taxon>
        <taxon>Suillineae</taxon>
        <taxon>Suillaceae</taxon>
        <taxon>Suillus</taxon>
    </lineage>
</organism>
<evidence type="ECO:0000313" key="2">
    <source>
        <dbReference type="EMBL" id="KIK42650.1"/>
    </source>
</evidence>
<reference evidence="2 3" key="1">
    <citation type="submission" date="2014-04" db="EMBL/GenBank/DDBJ databases">
        <authorList>
            <consortium name="DOE Joint Genome Institute"/>
            <person name="Kuo A."/>
            <person name="Ruytinx J."/>
            <person name="Rineau F."/>
            <person name="Colpaert J."/>
            <person name="Kohler A."/>
            <person name="Nagy L.G."/>
            <person name="Floudas D."/>
            <person name="Copeland A."/>
            <person name="Barry K.W."/>
            <person name="Cichocki N."/>
            <person name="Veneault-Fourrey C."/>
            <person name="LaButti K."/>
            <person name="Lindquist E.A."/>
            <person name="Lipzen A."/>
            <person name="Lundell T."/>
            <person name="Morin E."/>
            <person name="Murat C."/>
            <person name="Sun H."/>
            <person name="Tunlid A."/>
            <person name="Henrissat B."/>
            <person name="Grigoriev I.V."/>
            <person name="Hibbett D.S."/>
            <person name="Martin F."/>
            <person name="Nordberg H.P."/>
            <person name="Cantor M.N."/>
            <person name="Hua S.X."/>
        </authorList>
    </citation>
    <scope>NUCLEOTIDE SEQUENCE [LARGE SCALE GENOMIC DNA]</scope>
    <source>
        <strain evidence="2 3">UH-Slu-Lm8-n1</strain>
    </source>
</reference>
<name>A0A0C9ZY46_9AGAM</name>
<dbReference type="AlphaFoldDB" id="A0A0C9ZY46"/>
<dbReference type="EMBL" id="KN835233">
    <property type="protein sequence ID" value="KIK42650.1"/>
    <property type="molecule type" value="Genomic_DNA"/>
</dbReference>
<gene>
    <name evidence="2" type="ORF">CY34DRAFT_135027</name>
</gene>
<feature type="compositionally biased region" description="Polar residues" evidence="1">
    <location>
        <begin position="54"/>
        <end position="72"/>
    </location>
</feature>
<feature type="region of interest" description="Disordered" evidence="1">
    <location>
        <begin position="41"/>
        <end position="82"/>
    </location>
</feature>
<reference evidence="3" key="2">
    <citation type="submission" date="2015-01" db="EMBL/GenBank/DDBJ databases">
        <title>Evolutionary Origins and Diversification of the Mycorrhizal Mutualists.</title>
        <authorList>
            <consortium name="DOE Joint Genome Institute"/>
            <consortium name="Mycorrhizal Genomics Consortium"/>
            <person name="Kohler A."/>
            <person name="Kuo A."/>
            <person name="Nagy L.G."/>
            <person name="Floudas D."/>
            <person name="Copeland A."/>
            <person name="Barry K.W."/>
            <person name="Cichocki N."/>
            <person name="Veneault-Fourrey C."/>
            <person name="LaButti K."/>
            <person name="Lindquist E.A."/>
            <person name="Lipzen A."/>
            <person name="Lundell T."/>
            <person name="Morin E."/>
            <person name="Murat C."/>
            <person name="Riley R."/>
            <person name="Ohm R."/>
            <person name="Sun H."/>
            <person name="Tunlid A."/>
            <person name="Henrissat B."/>
            <person name="Grigoriev I.V."/>
            <person name="Hibbett D.S."/>
            <person name="Martin F."/>
        </authorList>
    </citation>
    <scope>NUCLEOTIDE SEQUENCE [LARGE SCALE GENOMIC DNA]</scope>
    <source>
        <strain evidence="3">UH-Slu-Lm8-n1</strain>
    </source>
</reference>
<evidence type="ECO:0000256" key="1">
    <source>
        <dbReference type="SAM" id="MobiDB-lite"/>
    </source>
</evidence>
<dbReference type="InParanoid" id="A0A0C9ZY46"/>